<evidence type="ECO:0000256" key="3">
    <source>
        <dbReference type="SAM" id="MobiDB-lite"/>
    </source>
</evidence>
<evidence type="ECO:0000313" key="6">
    <source>
        <dbReference type="Proteomes" id="UP000293764"/>
    </source>
</evidence>
<comment type="caution">
    <text evidence="5">The sequence shown here is derived from an EMBL/GenBank/DDBJ whole genome shotgun (WGS) entry which is preliminary data.</text>
</comment>
<keyword evidence="1" id="KW-0378">Hydrolase</keyword>
<keyword evidence="2" id="KW-0119">Carbohydrate metabolism</keyword>
<keyword evidence="2" id="KW-0624">Polysaccharide degradation</keyword>
<dbReference type="EMBL" id="SDWW01000027">
    <property type="protein sequence ID" value="RYV50772.1"/>
    <property type="molecule type" value="Genomic_DNA"/>
</dbReference>
<evidence type="ECO:0000256" key="1">
    <source>
        <dbReference type="ARBA" id="ARBA00023295"/>
    </source>
</evidence>
<feature type="region of interest" description="Disordered" evidence="3">
    <location>
        <begin position="665"/>
        <end position="690"/>
    </location>
</feature>
<dbReference type="GO" id="GO:0016798">
    <property type="term" value="F:hydrolase activity, acting on glycosyl bonds"/>
    <property type="evidence" value="ECO:0007669"/>
    <property type="project" value="UniProtKB-KW"/>
</dbReference>
<evidence type="ECO:0000313" key="5">
    <source>
        <dbReference type="EMBL" id="RYV50772.1"/>
    </source>
</evidence>
<feature type="compositionally biased region" description="Low complexity" evidence="3">
    <location>
        <begin position="669"/>
        <end position="690"/>
    </location>
</feature>
<dbReference type="InterPro" id="IPR003961">
    <property type="entry name" value="FN3_dom"/>
</dbReference>
<dbReference type="SMART" id="SM00060">
    <property type="entry name" value="FN3"/>
    <property type="match status" value="2"/>
</dbReference>
<feature type="domain" description="Fibronectin type-III" evidence="4">
    <location>
        <begin position="716"/>
        <end position="804"/>
    </location>
</feature>
<feature type="domain" description="Fibronectin type-III" evidence="4">
    <location>
        <begin position="416"/>
        <end position="504"/>
    </location>
</feature>
<dbReference type="GO" id="GO:0000272">
    <property type="term" value="P:polysaccharide catabolic process"/>
    <property type="evidence" value="ECO:0007669"/>
    <property type="project" value="UniProtKB-KW"/>
</dbReference>
<dbReference type="RefSeq" id="WP_130102932.1">
    <property type="nucleotide sequence ID" value="NZ_SDWW01000027.1"/>
</dbReference>
<dbReference type="CDD" id="cd00063">
    <property type="entry name" value="FN3"/>
    <property type="match status" value="2"/>
</dbReference>
<proteinExistence type="predicted"/>
<dbReference type="Proteomes" id="UP000293764">
    <property type="component" value="Unassembled WGS sequence"/>
</dbReference>
<keyword evidence="6" id="KW-1185">Reference proteome</keyword>
<dbReference type="InterPro" id="IPR013783">
    <property type="entry name" value="Ig-like_fold"/>
</dbReference>
<dbReference type="AlphaFoldDB" id="A0A4Q5MYA0"/>
<dbReference type="OrthoDB" id="9802683at2"/>
<protein>
    <submittedName>
        <fullName evidence="5">Fibronectin type III domain-containing protein</fullName>
    </submittedName>
</protein>
<feature type="region of interest" description="Disordered" evidence="3">
    <location>
        <begin position="965"/>
        <end position="990"/>
    </location>
</feature>
<organism evidence="5 6">
    <name type="scientific">Pengzhenrongella frigida</name>
    <dbReference type="NCBI Taxonomy" id="1259133"/>
    <lineage>
        <taxon>Bacteria</taxon>
        <taxon>Bacillati</taxon>
        <taxon>Actinomycetota</taxon>
        <taxon>Actinomycetes</taxon>
        <taxon>Micrococcales</taxon>
        <taxon>Pengzhenrongella</taxon>
    </lineage>
</organism>
<dbReference type="SUPFAM" id="SSF49265">
    <property type="entry name" value="Fibronectin type III"/>
    <property type="match status" value="2"/>
</dbReference>
<keyword evidence="1" id="KW-0326">Glycosidase</keyword>
<accession>A0A4Q5MYA0</accession>
<reference evidence="5 6" key="1">
    <citation type="submission" date="2019-01" db="EMBL/GenBank/DDBJ databases">
        <title>Novel species of Cellulomonas.</title>
        <authorList>
            <person name="Liu Q."/>
            <person name="Xin Y.-H."/>
        </authorList>
    </citation>
    <scope>NUCLEOTIDE SEQUENCE [LARGE SCALE GENOMIC DNA]</scope>
    <source>
        <strain evidence="5 6">HLT2-17</strain>
    </source>
</reference>
<gene>
    <name evidence="5" type="ORF">EUA98_12030</name>
</gene>
<evidence type="ECO:0000256" key="2">
    <source>
        <dbReference type="ARBA" id="ARBA00023326"/>
    </source>
</evidence>
<name>A0A4Q5MYA0_9MICO</name>
<sequence>MTPSTHLVRRLHAWLIVIVTTLGLGTLTAAPAAAADPVTYEGPRYAAVEGAPPSADKPQSKLWFAEGSWWAVMRTSAGPVTVHRLTAVHSWVDTGVVVDDRAASTADVLYEGGKVFLTSRVASGAMEVLRLSFDQGTQLWVVDPGFPVSPTTAGSESASIARDSVGRLWVTWTSLSRVWVSHTTTSDLDWTVPVRVPVPDSSVAADDISALVAFGGKIGIMWSDQVSLAFRFAVHEDSQPDTVWTMETPLSGPGLADDHINLKSLVDDGGRIYAAVKTSLNDTGEVGSEPSIMVLSRAADGTWASAVAARVSDDMTRPQLVIDATNRELYLLMTSPTNGGGDVYYKHTAMSNIAFAPGSGNLFVSWPGVRVNNVATAKNPVTAATGLVAVATDDTNFRYYHSELALSVPPPVDATAPSVPVGVQAVSSVSDRVDVSWGLSSDAVGVTGYRVLRDGLLVATVVGTSFTDTGLAASTSYAYTVAAFDAAGNTSAPSEPTSVTTPGVVVSAPGFHGASAASTASGSTVSAPLPVGAVAGDVLVAVVSIRGQVEITPPAGWTLVRSDNNLSTTMRQGIYTTTVGADAPASWTFRLARSISTAVQVLAYGGVDPVDPVVAHDGIVRASGSTLTTPALVAPAGSMVVGVFTSARVTTFTTVGDLVERTEVTNSGSSRLTTSAADTTSSAGPLTSTASGSAASITQILALRSNGASPPVDATAPSVPVGVQAVSSVSDRVDVSWGLSSDAVGVTGYRVLRDGLLVATVVGTSFTDTGLAASTSYAYTVAAFDAAGNTSAPSEPTSVTTPGVVVSAPGFHGASAASTASGSTVSAPLPVGAVAGDVLVAVVSIRGQVEITPPAGWTLVRSDNNLSTTMRQGIYTTTVGADAPASWTFRLARSISTAVQVLAYGGVDPVDPVVAHDGIVRASGSTLTTPALVAPAGSMVVGVFTSARVTTFTTVGDLVERTEVTNSGSSRLTTSAADTTSSAGPLTSTASGSAASITQILALRSNGS</sequence>
<dbReference type="Gene3D" id="2.60.40.10">
    <property type="entry name" value="Immunoglobulins"/>
    <property type="match status" value="2"/>
</dbReference>
<feature type="compositionally biased region" description="Low complexity" evidence="3">
    <location>
        <begin position="969"/>
        <end position="990"/>
    </location>
</feature>
<evidence type="ECO:0000259" key="4">
    <source>
        <dbReference type="PROSITE" id="PS50853"/>
    </source>
</evidence>
<dbReference type="PROSITE" id="PS50853">
    <property type="entry name" value="FN3"/>
    <property type="match status" value="2"/>
</dbReference>
<dbReference type="InterPro" id="IPR036116">
    <property type="entry name" value="FN3_sf"/>
</dbReference>